<dbReference type="InterPro" id="IPR001279">
    <property type="entry name" value="Metallo-B-lactamas"/>
</dbReference>
<evidence type="ECO:0000256" key="2">
    <source>
        <dbReference type="ARBA" id="ARBA00034308"/>
    </source>
</evidence>
<proteinExistence type="inferred from homology"/>
<dbReference type="SUPFAM" id="SSF56281">
    <property type="entry name" value="Metallo-hydrolase/oxidoreductase"/>
    <property type="match status" value="1"/>
</dbReference>
<feature type="domain" description="Metallo-beta-lactamase" evidence="3">
    <location>
        <begin position="11"/>
        <end position="175"/>
    </location>
</feature>
<dbReference type="InterPro" id="IPR036866">
    <property type="entry name" value="RibonucZ/Hydroxyglut_hydro"/>
</dbReference>
<dbReference type="InterPro" id="IPR052533">
    <property type="entry name" value="WalJ/YycJ-like"/>
</dbReference>
<sequence length="243" mass="27347">MKLKCLGSGSSGNCYLLTADNSETLLLDAGLPIMDIKRGLNWDIKCVVGAICTHTHKDHSLSVSDLKHMGIPVFKPYESLEPMEICFTGGKIMAFDLTTLDGKWTHTNADGSECHCYGFLITHPEMGKLLYVTDTEFVKWRFHELNHILISCNYQKKYITEDSNDAKKSHVYRGHMELETVKEFVLANKSDALQNVILCHLSRDNSDAKECVTEVKKIDPLANVDYAVAGKEWILQNGKECPF</sequence>
<evidence type="ECO:0000259" key="3">
    <source>
        <dbReference type="SMART" id="SM00849"/>
    </source>
</evidence>
<organism evidence="4">
    <name type="scientific">virus sp. ctFlR8</name>
    <dbReference type="NCBI Taxonomy" id="2825811"/>
    <lineage>
        <taxon>Viruses</taxon>
    </lineage>
</organism>
<dbReference type="PANTHER" id="PTHR47619:SF1">
    <property type="entry name" value="EXODEOXYRIBONUCLEASE WALJ"/>
    <property type="match status" value="1"/>
</dbReference>
<dbReference type="SMART" id="SM00849">
    <property type="entry name" value="Lactamase_B"/>
    <property type="match status" value="1"/>
</dbReference>
<dbReference type="PANTHER" id="PTHR47619">
    <property type="entry name" value="METALLO-HYDROLASE YYCJ-RELATED"/>
    <property type="match status" value="1"/>
</dbReference>
<dbReference type="EMBL" id="BK059128">
    <property type="protein sequence ID" value="DAE32667.1"/>
    <property type="molecule type" value="Genomic_DNA"/>
</dbReference>
<reference evidence="4" key="1">
    <citation type="journal article" date="2021" name="Proc. Natl. Acad. Sci. U.S.A.">
        <title>A Catalog of Tens of Thousands of Viruses from Human Metagenomes Reveals Hidden Associations with Chronic Diseases.</title>
        <authorList>
            <person name="Tisza M.J."/>
            <person name="Buck C.B."/>
        </authorList>
    </citation>
    <scope>NUCLEOTIDE SEQUENCE</scope>
    <source>
        <strain evidence="4">CtFlR8</strain>
    </source>
</reference>
<comment type="similarity">
    <text evidence="2">Belongs to the anti-Pycsar protein Apyc1 family.</text>
</comment>
<evidence type="ECO:0000256" key="1">
    <source>
        <dbReference type="ARBA" id="ARBA00034293"/>
    </source>
</evidence>
<name>A0A8S5RNB5_9VIRU</name>
<comment type="function">
    <text evidence="1">Counteracts the host Pycsar antiviral defense system. Phosphodiesterase that enables metal-dependent hydrolysis of host cyclic nucleotide Pycsar defense signals such as cCMP and cUMP.</text>
</comment>
<dbReference type="Gene3D" id="3.60.15.10">
    <property type="entry name" value="Ribonuclease Z/Hydroxyacylglutathione hydrolase-like"/>
    <property type="match status" value="1"/>
</dbReference>
<evidence type="ECO:0000313" key="4">
    <source>
        <dbReference type="EMBL" id="DAE32667.1"/>
    </source>
</evidence>
<protein>
    <recommendedName>
        <fullName evidence="3">Metallo-beta-lactamase domain-containing protein</fullName>
    </recommendedName>
</protein>
<dbReference type="Pfam" id="PF00753">
    <property type="entry name" value="Lactamase_B"/>
    <property type="match status" value="1"/>
</dbReference>
<accession>A0A8S5RNB5</accession>